<dbReference type="RefSeq" id="WP_091987451.1">
    <property type="nucleotide sequence ID" value="NZ_FOLO01000033.1"/>
</dbReference>
<gene>
    <name evidence="2" type="ORF">SAMN02745724_03540</name>
</gene>
<organism evidence="2 3">
    <name type="scientific">Pseudoalteromonas denitrificans DSM 6059</name>
    <dbReference type="NCBI Taxonomy" id="1123010"/>
    <lineage>
        <taxon>Bacteria</taxon>
        <taxon>Pseudomonadati</taxon>
        <taxon>Pseudomonadota</taxon>
        <taxon>Gammaproteobacteria</taxon>
        <taxon>Alteromonadales</taxon>
        <taxon>Pseudoalteromonadaceae</taxon>
        <taxon>Pseudoalteromonas</taxon>
    </lineage>
</organism>
<dbReference type="PROSITE" id="PS51257">
    <property type="entry name" value="PROKAR_LIPOPROTEIN"/>
    <property type="match status" value="1"/>
</dbReference>
<feature type="signal peptide" evidence="1">
    <location>
        <begin position="1"/>
        <end position="21"/>
    </location>
</feature>
<sequence length="108" mass="12033">MKIFLTLFTLMLITGCNGHPAAGQWLSATGNHYSKIVISFDGQAQVYKGSAKLPTYHCFWAAFNENSINLDCGAKNETQQNFTFEVTDTYAKLNDNKKLLATFSNVEI</sequence>
<dbReference type="AlphaFoldDB" id="A0A1I1PVG2"/>
<reference evidence="2 3" key="1">
    <citation type="submission" date="2016-10" db="EMBL/GenBank/DDBJ databases">
        <authorList>
            <person name="de Groot N.N."/>
        </authorList>
    </citation>
    <scope>NUCLEOTIDE SEQUENCE [LARGE SCALE GENOMIC DNA]</scope>
    <source>
        <strain evidence="2 3">DSM 6059</strain>
    </source>
</reference>
<evidence type="ECO:0000256" key="1">
    <source>
        <dbReference type="SAM" id="SignalP"/>
    </source>
</evidence>
<evidence type="ECO:0000313" key="2">
    <source>
        <dbReference type="EMBL" id="SFD11568.1"/>
    </source>
</evidence>
<keyword evidence="1" id="KW-0732">Signal</keyword>
<proteinExistence type="predicted"/>
<feature type="chain" id="PRO_5011452623" evidence="1">
    <location>
        <begin position="22"/>
        <end position="108"/>
    </location>
</feature>
<name>A0A1I1PVG2_9GAMM</name>
<keyword evidence="3" id="KW-1185">Reference proteome</keyword>
<protein>
    <submittedName>
        <fullName evidence="2">Uncharacterized protein</fullName>
    </submittedName>
</protein>
<dbReference type="EMBL" id="FOLO01000033">
    <property type="protein sequence ID" value="SFD11568.1"/>
    <property type="molecule type" value="Genomic_DNA"/>
</dbReference>
<dbReference type="Proteomes" id="UP000198862">
    <property type="component" value="Unassembled WGS sequence"/>
</dbReference>
<dbReference type="STRING" id="1123010.SAMN02745724_03540"/>
<evidence type="ECO:0000313" key="3">
    <source>
        <dbReference type="Proteomes" id="UP000198862"/>
    </source>
</evidence>
<accession>A0A1I1PVG2</accession>